<dbReference type="SUPFAM" id="SSF54171">
    <property type="entry name" value="DNA-binding domain"/>
    <property type="match status" value="1"/>
</dbReference>
<feature type="domain" description="AP2/ERF" evidence="7">
    <location>
        <begin position="253"/>
        <end position="323"/>
    </location>
</feature>
<dbReference type="PANTHER" id="PTHR32467">
    <property type="entry name" value="AP2-LIKE ETHYLENE-RESPONSIVE TRANSCRIPTION FACTOR"/>
    <property type="match status" value="1"/>
</dbReference>
<dbReference type="GO" id="GO:0003700">
    <property type="term" value="F:DNA-binding transcription factor activity"/>
    <property type="evidence" value="ECO:0007669"/>
    <property type="project" value="InterPro"/>
</dbReference>
<keyword evidence="9" id="KW-1185">Reference proteome</keyword>
<keyword evidence="4" id="KW-0804">Transcription</keyword>
<dbReference type="GO" id="GO:0005634">
    <property type="term" value="C:nucleus"/>
    <property type="evidence" value="ECO:0007669"/>
    <property type="project" value="UniProtKB-SubCell"/>
</dbReference>
<dbReference type="Gene3D" id="3.30.730.10">
    <property type="entry name" value="AP2/ERF domain"/>
    <property type="match status" value="1"/>
</dbReference>
<gene>
    <name evidence="8" type="primary">PLEST006595</name>
    <name evidence="8" type="ORF">PLESTB_000223300</name>
</gene>
<evidence type="ECO:0000259" key="7">
    <source>
        <dbReference type="PROSITE" id="PS51032"/>
    </source>
</evidence>
<dbReference type="InterPro" id="IPR036955">
    <property type="entry name" value="AP2/ERF_dom_sf"/>
</dbReference>
<dbReference type="SMART" id="SM00380">
    <property type="entry name" value="AP2"/>
    <property type="match status" value="1"/>
</dbReference>
<comment type="subcellular location">
    <subcellularLocation>
        <location evidence="1">Nucleus</location>
    </subcellularLocation>
</comment>
<dbReference type="PROSITE" id="PS51032">
    <property type="entry name" value="AP2_ERF"/>
    <property type="match status" value="1"/>
</dbReference>
<evidence type="ECO:0000313" key="9">
    <source>
        <dbReference type="Proteomes" id="UP001165080"/>
    </source>
</evidence>
<keyword evidence="2" id="KW-0805">Transcription regulation</keyword>
<proteinExistence type="predicted"/>
<dbReference type="PANTHER" id="PTHR32467:SF90">
    <property type="entry name" value="AP2-LIKE ETHYLENE-RESPONSIVE TRANSCRIPTION FACTOR AIL1"/>
    <property type="match status" value="1"/>
</dbReference>
<dbReference type="InterPro" id="IPR001471">
    <property type="entry name" value="AP2/ERF_dom"/>
</dbReference>
<dbReference type="AlphaFoldDB" id="A0A9W6BD03"/>
<reference evidence="8 9" key="1">
    <citation type="journal article" date="2023" name="Commun. Biol.">
        <title>Reorganization of the ancestral sex-determining regions during the evolution of trioecy in Pleodorina starrii.</title>
        <authorList>
            <person name="Takahashi K."/>
            <person name="Suzuki S."/>
            <person name="Kawai-Toyooka H."/>
            <person name="Yamamoto K."/>
            <person name="Hamaji T."/>
            <person name="Ootsuki R."/>
            <person name="Yamaguchi H."/>
            <person name="Kawachi M."/>
            <person name="Higashiyama T."/>
            <person name="Nozaki H."/>
        </authorList>
    </citation>
    <scope>NUCLEOTIDE SEQUENCE [LARGE SCALE GENOMIC DNA]</scope>
    <source>
        <strain evidence="8 9">NIES-4479</strain>
    </source>
</reference>
<name>A0A9W6BD03_9CHLO</name>
<dbReference type="Proteomes" id="UP001165080">
    <property type="component" value="Unassembled WGS sequence"/>
</dbReference>
<dbReference type="GO" id="GO:0003677">
    <property type="term" value="F:DNA binding"/>
    <property type="evidence" value="ECO:0007669"/>
    <property type="project" value="UniProtKB-KW"/>
</dbReference>
<evidence type="ECO:0000256" key="6">
    <source>
        <dbReference type="SAM" id="MobiDB-lite"/>
    </source>
</evidence>
<dbReference type="InterPro" id="IPR016177">
    <property type="entry name" value="DNA-bd_dom_sf"/>
</dbReference>
<evidence type="ECO:0000256" key="2">
    <source>
        <dbReference type="ARBA" id="ARBA00023015"/>
    </source>
</evidence>
<keyword evidence="3" id="KW-0238">DNA-binding</keyword>
<protein>
    <recommendedName>
        <fullName evidence="7">AP2/ERF domain-containing protein</fullName>
    </recommendedName>
</protein>
<organism evidence="8 9">
    <name type="scientific">Pleodorina starrii</name>
    <dbReference type="NCBI Taxonomy" id="330485"/>
    <lineage>
        <taxon>Eukaryota</taxon>
        <taxon>Viridiplantae</taxon>
        <taxon>Chlorophyta</taxon>
        <taxon>core chlorophytes</taxon>
        <taxon>Chlorophyceae</taxon>
        <taxon>CS clade</taxon>
        <taxon>Chlamydomonadales</taxon>
        <taxon>Volvocaceae</taxon>
        <taxon>Pleodorina</taxon>
    </lineage>
</organism>
<evidence type="ECO:0000313" key="8">
    <source>
        <dbReference type="EMBL" id="GLC49478.1"/>
    </source>
</evidence>
<comment type="caution">
    <text evidence="8">The sequence shown here is derived from an EMBL/GenBank/DDBJ whole genome shotgun (WGS) entry which is preliminary data.</text>
</comment>
<evidence type="ECO:0000256" key="3">
    <source>
        <dbReference type="ARBA" id="ARBA00023125"/>
    </source>
</evidence>
<dbReference type="EMBL" id="BRXU01000002">
    <property type="protein sequence ID" value="GLC49478.1"/>
    <property type="molecule type" value="Genomic_DNA"/>
</dbReference>
<dbReference type="OrthoDB" id="207175at2759"/>
<keyword evidence="5" id="KW-0539">Nucleus</keyword>
<accession>A0A9W6BD03</accession>
<evidence type="ECO:0000256" key="5">
    <source>
        <dbReference type="ARBA" id="ARBA00023242"/>
    </source>
</evidence>
<evidence type="ECO:0000256" key="1">
    <source>
        <dbReference type="ARBA" id="ARBA00004123"/>
    </source>
</evidence>
<evidence type="ECO:0000256" key="4">
    <source>
        <dbReference type="ARBA" id="ARBA00023163"/>
    </source>
</evidence>
<feature type="region of interest" description="Disordered" evidence="6">
    <location>
        <begin position="214"/>
        <end position="256"/>
    </location>
</feature>
<sequence length="364" mass="38402">MDDNEFMTTMCRAFTACGFEGNLLLETTEVPQQQQLPLSINSDDYSYMMIDDILGSLTDGSGDDIGAGVNVVSTSANAATSVTATTINATAGAATVSTAPIHYYYSGCLGQQVASHMPPYMAVGLNDLPGAGLATAGPPVLQLQHQQQQAPMQQCYLAPACVFGDENITGSSAQEGINASMMPYINRTAGPIVPGNGFFMHSFDGAAAGTDTMPVQHNCGGDSGSGGLSTQSDGRSDGGAGPSVRQKNQGSSLYKGACLNNNTKKWEAHLWNSRALRNDSSANGRRRGRQVYVGSFKSEKEAAAAYDLAAIVFWGKKAVTNFPMDLYDKDVAWLSKVDPSRAVKALKQAGRKGKCPRVDLLKGL</sequence>